<comment type="function">
    <text evidence="2">Catalyzes the post-translational formation of 4-hydroxyproline in -Xaa-Pro-Gly- sequences in collagens and other proteins.</text>
</comment>
<keyword evidence="10" id="KW-0560">Oxidoreductase</keyword>
<comment type="caution">
    <text evidence="16">The sequence shown here is derived from an EMBL/GenBank/DDBJ whole genome shotgun (WGS) entry which is preliminary data.</text>
</comment>
<proteinExistence type="inferred from homology"/>
<keyword evidence="9" id="KW-0223">Dioxygenase</keyword>
<dbReference type="Gene3D" id="2.60.120.620">
    <property type="entry name" value="q2cbj1_9rhob like domain"/>
    <property type="match status" value="1"/>
</dbReference>
<dbReference type="Gene3D" id="1.25.40.10">
    <property type="entry name" value="Tetratricopeptide repeat domain"/>
    <property type="match status" value="1"/>
</dbReference>
<reference evidence="16 17" key="1">
    <citation type="journal article" date="2018" name="Sci. Rep.">
        <title>Comparative analysis of the Pocillopora damicornis genome highlights role of immune system in coral evolution.</title>
        <authorList>
            <person name="Cunning R."/>
            <person name="Bay R.A."/>
            <person name="Gillette P."/>
            <person name="Baker A.C."/>
            <person name="Traylor-Knowles N."/>
        </authorList>
    </citation>
    <scope>NUCLEOTIDE SEQUENCE [LARGE SCALE GENOMIC DNA]</scope>
    <source>
        <strain evidence="16">RSMAS</strain>
        <tissue evidence="16">Whole animal</tissue>
    </source>
</reference>
<gene>
    <name evidence="16" type="ORF">pdam_00005227</name>
</gene>
<feature type="signal peptide" evidence="14">
    <location>
        <begin position="1"/>
        <end position="24"/>
    </location>
</feature>
<dbReference type="STRING" id="46731.A0A3M6T505"/>
<evidence type="ECO:0000256" key="14">
    <source>
        <dbReference type="SAM" id="SignalP"/>
    </source>
</evidence>
<evidence type="ECO:0000313" key="17">
    <source>
        <dbReference type="Proteomes" id="UP000275408"/>
    </source>
</evidence>
<dbReference type="GO" id="GO:0004656">
    <property type="term" value="F:procollagen-proline 4-dioxygenase activity"/>
    <property type="evidence" value="ECO:0007669"/>
    <property type="project" value="UniProtKB-EC"/>
</dbReference>
<dbReference type="OrthoDB" id="420380at2759"/>
<dbReference type="InterPro" id="IPR011990">
    <property type="entry name" value="TPR-like_helical_dom_sf"/>
</dbReference>
<keyword evidence="6" id="KW-0479">Metal-binding</keyword>
<dbReference type="Pfam" id="PF13640">
    <property type="entry name" value="2OG-FeII_Oxy_3"/>
    <property type="match status" value="1"/>
</dbReference>
<dbReference type="PROSITE" id="PS51471">
    <property type="entry name" value="FE2OG_OXY"/>
    <property type="match status" value="1"/>
</dbReference>
<keyword evidence="7" id="KW-0256">Endoplasmic reticulum</keyword>
<dbReference type="FunFam" id="2.60.120.620:FF:000001">
    <property type="entry name" value="Prolyl 4-hydroxylase subunit alpha 2"/>
    <property type="match status" value="1"/>
</dbReference>
<feature type="compositionally biased region" description="Acidic residues" evidence="13">
    <location>
        <begin position="271"/>
        <end position="294"/>
    </location>
</feature>
<evidence type="ECO:0000256" key="9">
    <source>
        <dbReference type="ARBA" id="ARBA00022964"/>
    </source>
</evidence>
<keyword evidence="11" id="KW-0408">Iron</keyword>
<keyword evidence="14" id="KW-0732">Signal</keyword>
<accession>A0A3M6T505</accession>
<dbReference type="GO" id="GO:0005788">
    <property type="term" value="C:endoplasmic reticulum lumen"/>
    <property type="evidence" value="ECO:0007669"/>
    <property type="project" value="UniProtKB-SubCell"/>
</dbReference>
<keyword evidence="8" id="KW-0847">Vitamin C</keyword>
<keyword evidence="12" id="KW-0325">Glycoprotein</keyword>
<evidence type="ECO:0000256" key="8">
    <source>
        <dbReference type="ARBA" id="ARBA00022896"/>
    </source>
</evidence>
<evidence type="ECO:0000256" key="4">
    <source>
        <dbReference type="ARBA" id="ARBA00006511"/>
    </source>
</evidence>
<protein>
    <recommendedName>
        <fullName evidence="5">procollagen-proline 4-dioxygenase</fullName>
        <ecNumber evidence="5">1.14.11.2</ecNumber>
    </recommendedName>
</protein>
<organism evidence="16 17">
    <name type="scientific">Pocillopora damicornis</name>
    <name type="common">Cauliflower coral</name>
    <name type="synonym">Millepora damicornis</name>
    <dbReference type="NCBI Taxonomy" id="46731"/>
    <lineage>
        <taxon>Eukaryota</taxon>
        <taxon>Metazoa</taxon>
        <taxon>Cnidaria</taxon>
        <taxon>Anthozoa</taxon>
        <taxon>Hexacorallia</taxon>
        <taxon>Scleractinia</taxon>
        <taxon>Astrocoeniina</taxon>
        <taxon>Pocilloporidae</taxon>
        <taxon>Pocillopora</taxon>
    </lineage>
</organism>
<feature type="domain" description="Fe2OG dioxygenase" evidence="15">
    <location>
        <begin position="431"/>
        <end position="538"/>
    </location>
</feature>
<dbReference type="AlphaFoldDB" id="A0A3M6T505"/>
<evidence type="ECO:0000256" key="13">
    <source>
        <dbReference type="SAM" id="MobiDB-lite"/>
    </source>
</evidence>
<evidence type="ECO:0000256" key="11">
    <source>
        <dbReference type="ARBA" id="ARBA00023004"/>
    </source>
</evidence>
<dbReference type="PANTHER" id="PTHR10869:SF244">
    <property type="entry name" value="PROLYL 4-HYDROXYLASE SUBUNIT ALPHA-2"/>
    <property type="match status" value="1"/>
</dbReference>
<dbReference type="SUPFAM" id="SSF48452">
    <property type="entry name" value="TPR-like"/>
    <property type="match status" value="1"/>
</dbReference>
<dbReference type="GO" id="GO:0005506">
    <property type="term" value="F:iron ion binding"/>
    <property type="evidence" value="ECO:0007669"/>
    <property type="project" value="InterPro"/>
</dbReference>
<keyword evidence="17" id="KW-1185">Reference proteome</keyword>
<dbReference type="InterPro" id="IPR006620">
    <property type="entry name" value="Pro_4_hyd_alph"/>
</dbReference>
<name>A0A3M6T505_POCDA</name>
<dbReference type="GO" id="GO:0031418">
    <property type="term" value="F:L-ascorbic acid binding"/>
    <property type="evidence" value="ECO:0007669"/>
    <property type="project" value="UniProtKB-KW"/>
</dbReference>
<evidence type="ECO:0000313" key="16">
    <source>
        <dbReference type="EMBL" id="RMX35944.1"/>
    </source>
</evidence>
<evidence type="ECO:0000256" key="3">
    <source>
        <dbReference type="ARBA" id="ARBA00004319"/>
    </source>
</evidence>
<feature type="chain" id="PRO_5018310638" description="procollagen-proline 4-dioxygenase" evidence="14">
    <location>
        <begin position="25"/>
        <end position="553"/>
    </location>
</feature>
<dbReference type="InterPro" id="IPR013547">
    <property type="entry name" value="P4H_N"/>
</dbReference>
<dbReference type="InterPro" id="IPR045054">
    <property type="entry name" value="P4HA-like"/>
</dbReference>
<evidence type="ECO:0000256" key="7">
    <source>
        <dbReference type="ARBA" id="ARBA00022824"/>
    </source>
</evidence>
<evidence type="ECO:0000259" key="15">
    <source>
        <dbReference type="PROSITE" id="PS51471"/>
    </source>
</evidence>
<dbReference type="SMART" id="SM00702">
    <property type="entry name" value="P4Hc"/>
    <property type="match status" value="1"/>
</dbReference>
<dbReference type="EMBL" id="RCHS01004337">
    <property type="protein sequence ID" value="RMX35944.1"/>
    <property type="molecule type" value="Genomic_DNA"/>
</dbReference>
<dbReference type="InterPro" id="IPR059068">
    <property type="entry name" value="TPR_P4H"/>
</dbReference>
<comment type="cofactor">
    <cofactor evidence="1">
        <name>L-ascorbate</name>
        <dbReference type="ChEBI" id="CHEBI:38290"/>
    </cofactor>
</comment>
<comment type="similarity">
    <text evidence="4">Belongs to the P4HA family.</text>
</comment>
<evidence type="ECO:0000256" key="10">
    <source>
        <dbReference type="ARBA" id="ARBA00023002"/>
    </source>
</evidence>
<dbReference type="InterPro" id="IPR005123">
    <property type="entry name" value="Oxoglu/Fe-dep_dioxygenase_dom"/>
</dbReference>
<dbReference type="Proteomes" id="UP000275408">
    <property type="component" value="Unassembled WGS sequence"/>
</dbReference>
<dbReference type="Gene3D" id="6.10.140.1460">
    <property type="match status" value="1"/>
</dbReference>
<evidence type="ECO:0000256" key="6">
    <source>
        <dbReference type="ARBA" id="ARBA00022723"/>
    </source>
</evidence>
<feature type="region of interest" description="Disordered" evidence="13">
    <location>
        <begin position="271"/>
        <end position="303"/>
    </location>
</feature>
<evidence type="ECO:0000256" key="2">
    <source>
        <dbReference type="ARBA" id="ARBA00002035"/>
    </source>
</evidence>
<dbReference type="EC" id="1.14.11.2" evidence="5"/>
<sequence length="553" mass="63762">MAPRCCHLMQTFSLLFTLISFTHSEVFLALAHMKYLVQMEIILGGHLQQYLHYNPSAPSDLKRLAKDVRTHVKDVQDADMEVFIGHPVNSYLLIWRFLREWSNVGNKLDVTNPTGKELREIIDEYNSSFPDLKDLQGCALAILRLQDVYHISAEKIADGRLSDKVLSPRMRTAHCLELGHINHHWKNYEQAYGWFMEAWKRMNSLDKSSGIQNRDVLQYLIWAEYKTGRIEGALYHTNLLLEEDPNDKEAKQGKEFYESRLKMMQEGNYIEEEEENDAENGEENDEENDEETGSEEPKKAPPKEEFMYHYERLCRGESNKSQAEMDMLTCYYYNKHPLLVLNPAKIEMASLKPNIYLLHDIIRDEDMEFIKERAAPRLQRATVTNRFTGNLEFADYRISKSAWLEDSEGEAIRRLNKKLKAITGLSTAREHSEALQVVNYGIAGQYEPHLDHALSKNSAILKMGKRNRIATVLIYMSDVEAGGSTVFLDAETIIPTKKGTAAFWFNLLKSGESDVRTRHAGCPVIIGSKWVSNKWIHEDGQEFRRPCGLSQDE</sequence>
<dbReference type="OMA" id="MLLMAWF"/>
<dbReference type="PANTHER" id="PTHR10869">
    <property type="entry name" value="PROLYL 4-HYDROXYLASE ALPHA SUBUNIT"/>
    <property type="match status" value="1"/>
</dbReference>
<evidence type="ECO:0000256" key="1">
    <source>
        <dbReference type="ARBA" id="ARBA00001961"/>
    </source>
</evidence>
<evidence type="ECO:0000256" key="5">
    <source>
        <dbReference type="ARBA" id="ARBA00012269"/>
    </source>
</evidence>
<dbReference type="Pfam" id="PF08336">
    <property type="entry name" value="P4Ha_N"/>
    <property type="match status" value="1"/>
</dbReference>
<dbReference type="InterPro" id="IPR044862">
    <property type="entry name" value="Pro_4_hyd_alph_FE2OG_OXY"/>
</dbReference>
<comment type="subcellular location">
    <subcellularLocation>
        <location evidence="3">Endoplasmic reticulum lumen</location>
    </subcellularLocation>
</comment>
<dbReference type="Pfam" id="PF23558">
    <property type="entry name" value="TPR_P4H"/>
    <property type="match status" value="1"/>
</dbReference>
<evidence type="ECO:0000256" key="12">
    <source>
        <dbReference type="ARBA" id="ARBA00023180"/>
    </source>
</evidence>